<dbReference type="InterPro" id="IPR010982">
    <property type="entry name" value="Lambda_DNA-bd_dom_sf"/>
</dbReference>
<dbReference type="EMBL" id="JACOOU010000013">
    <property type="protein sequence ID" value="MBC5674960.1"/>
    <property type="molecule type" value="Genomic_DNA"/>
</dbReference>
<evidence type="ECO:0000313" key="4">
    <source>
        <dbReference type="EMBL" id="MBC5674960.1"/>
    </source>
</evidence>
<evidence type="ECO:0000256" key="2">
    <source>
        <dbReference type="SAM" id="Phobius"/>
    </source>
</evidence>
<dbReference type="SUPFAM" id="SSF53448">
    <property type="entry name" value="Nucleotide-diphospho-sugar transferases"/>
    <property type="match status" value="1"/>
</dbReference>
<dbReference type="PANTHER" id="PTHR46558">
    <property type="entry name" value="TRACRIPTIONAL REGULATORY PROTEIN-RELATED-RELATED"/>
    <property type="match status" value="1"/>
</dbReference>
<keyword evidence="2" id="KW-1133">Transmembrane helix</keyword>
<sequence>MDAKKVGKAIKVLRSRIGYTQHDLADVLGVTDKAVSKWERGLSVPDIAIITQLSLILNCDVDNLLEGNITFLEKSWQGLLVIDENNQNIFSGMMVYSKPLVYFLLSYFMLAGICSIYVKCSEKDKKFINMEIGDGSKFGLSILYIQDICELNPSNTMIVFDNPFIYGPNLTKYFQRAMGQQNKITVLTVYKGKGGNRCSVDFDNHKLLKINQEGKWYCVPVYFVTDYCLGDLHKLQSLDEMLMGHRVYAEPMGNGMIEYSVNTEEDVYQTAGFIRYLENMMGNKIYDLKEIAKKRNLIRG</sequence>
<protein>
    <submittedName>
        <fullName evidence="4">Helix-turn-helix domain-containing protein</fullName>
    </submittedName>
</protein>
<evidence type="ECO:0000256" key="1">
    <source>
        <dbReference type="ARBA" id="ARBA00023125"/>
    </source>
</evidence>
<dbReference type="PANTHER" id="PTHR46558:SF4">
    <property type="entry name" value="DNA-BIDING PHAGE PROTEIN"/>
    <property type="match status" value="1"/>
</dbReference>
<dbReference type="PROSITE" id="PS50943">
    <property type="entry name" value="HTH_CROC1"/>
    <property type="match status" value="1"/>
</dbReference>
<name>A0ABR7FIC1_9FIRM</name>
<feature type="transmembrane region" description="Helical" evidence="2">
    <location>
        <begin position="100"/>
        <end position="118"/>
    </location>
</feature>
<dbReference type="Pfam" id="PF01381">
    <property type="entry name" value="HTH_3"/>
    <property type="match status" value="1"/>
</dbReference>
<reference evidence="4 5" key="1">
    <citation type="submission" date="2020-08" db="EMBL/GenBank/DDBJ databases">
        <title>Genome public.</title>
        <authorList>
            <person name="Liu C."/>
            <person name="Sun Q."/>
        </authorList>
    </citation>
    <scope>NUCLEOTIDE SEQUENCE [LARGE SCALE GENOMIC DNA]</scope>
    <source>
        <strain evidence="4 5">NSJ-34</strain>
    </source>
</reference>
<gene>
    <name evidence="4" type="ORF">H8S76_22245</name>
</gene>
<comment type="caution">
    <text evidence="4">The sequence shown here is derived from an EMBL/GenBank/DDBJ whole genome shotgun (WGS) entry which is preliminary data.</text>
</comment>
<keyword evidence="2" id="KW-0472">Membrane</keyword>
<dbReference type="SUPFAM" id="SSF47413">
    <property type="entry name" value="lambda repressor-like DNA-binding domains"/>
    <property type="match status" value="1"/>
</dbReference>
<proteinExistence type="predicted"/>
<keyword evidence="1" id="KW-0238">DNA-binding</keyword>
<dbReference type="SMART" id="SM00530">
    <property type="entry name" value="HTH_XRE"/>
    <property type="match status" value="1"/>
</dbReference>
<accession>A0ABR7FIC1</accession>
<organism evidence="4 5">
    <name type="scientific">Blautia celeris</name>
    <dbReference type="NCBI Taxonomy" id="2763026"/>
    <lineage>
        <taxon>Bacteria</taxon>
        <taxon>Bacillati</taxon>
        <taxon>Bacillota</taxon>
        <taxon>Clostridia</taxon>
        <taxon>Lachnospirales</taxon>
        <taxon>Lachnospiraceae</taxon>
        <taxon>Blautia</taxon>
    </lineage>
</organism>
<dbReference type="Proteomes" id="UP000654573">
    <property type="component" value="Unassembled WGS sequence"/>
</dbReference>
<dbReference type="InterPro" id="IPR001387">
    <property type="entry name" value="Cro/C1-type_HTH"/>
</dbReference>
<keyword evidence="2" id="KW-0812">Transmembrane</keyword>
<dbReference type="CDD" id="cd00093">
    <property type="entry name" value="HTH_XRE"/>
    <property type="match status" value="1"/>
</dbReference>
<evidence type="ECO:0000259" key="3">
    <source>
        <dbReference type="PROSITE" id="PS50943"/>
    </source>
</evidence>
<dbReference type="RefSeq" id="WP_158587344.1">
    <property type="nucleotide sequence ID" value="NZ_JACOOU010000013.1"/>
</dbReference>
<evidence type="ECO:0000313" key="5">
    <source>
        <dbReference type="Proteomes" id="UP000654573"/>
    </source>
</evidence>
<keyword evidence="5" id="KW-1185">Reference proteome</keyword>
<dbReference type="Gene3D" id="1.10.260.40">
    <property type="entry name" value="lambda repressor-like DNA-binding domains"/>
    <property type="match status" value="1"/>
</dbReference>
<feature type="domain" description="HTH cro/C1-type" evidence="3">
    <location>
        <begin position="10"/>
        <end position="64"/>
    </location>
</feature>
<dbReference type="InterPro" id="IPR029044">
    <property type="entry name" value="Nucleotide-diphossugar_trans"/>
</dbReference>